<dbReference type="InterPro" id="IPR057165">
    <property type="entry name" value="DUF7843"/>
</dbReference>
<dbReference type="Proteomes" id="UP001212189">
    <property type="component" value="Chromosome"/>
</dbReference>
<keyword evidence="1" id="KW-0732">Signal</keyword>
<evidence type="ECO:0000313" key="7">
    <source>
        <dbReference type="Proteomes" id="UP001212189"/>
    </source>
</evidence>
<dbReference type="KEGG" id="dce:O6P33_09955"/>
<evidence type="ECO:0000313" key="6">
    <source>
        <dbReference type="EMBL" id="WBE24685.1"/>
    </source>
</evidence>
<keyword evidence="7" id="KW-1185">Reference proteome</keyword>
<evidence type="ECO:0000259" key="2">
    <source>
        <dbReference type="Pfam" id="PF13387"/>
    </source>
</evidence>
<name>A0AAF0AIR7_9GAMM</name>
<dbReference type="InterPro" id="IPR057162">
    <property type="entry name" value="DUF7840"/>
</dbReference>
<feature type="domain" description="DUF7842" evidence="4">
    <location>
        <begin position="301"/>
        <end position="374"/>
    </location>
</feature>
<dbReference type="InterPro" id="IPR057164">
    <property type="entry name" value="DUF7842"/>
</dbReference>
<gene>
    <name evidence="6" type="ORF">O6P33_09955</name>
</gene>
<dbReference type="Pfam" id="PF25225">
    <property type="entry name" value="DUF7843"/>
    <property type="match status" value="1"/>
</dbReference>
<dbReference type="RefSeq" id="WP_269817628.1">
    <property type="nucleotide sequence ID" value="NZ_CP114976.1"/>
</dbReference>
<protein>
    <submittedName>
        <fullName evidence="6">DUF4105 domain-containing protein</fullName>
    </submittedName>
</protein>
<evidence type="ECO:0000259" key="3">
    <source>
        <dbReference type="Pfam" id="PF25222"/>
    </source>
</evidence>
<evidence type="ECO:0000259" key="5">
    <source>
        <dbReference type="Pfam" id="PF25225"/>
    </source>
</evidence>
<dbReference type="Pfam" id="PF13387">
    <property type="entry name" value="Lnb_N"/>
    <property type="match status" value="1"/>
</dbReference>
<evidence type="ECO:0000256" key="1">
    <source>
        <dbReference type="SAM" id="SignalP"/>
    </source>
</evidence>
<feature type="domain" description="DUF7840" evidence="3">
    <location>
        <begin position="400"/>
        <end position="632"/>
    </location>
</feature>
<dbReference type="Pfam" id="PF25222">
    <property type="entry name" value="DUF7840"/>
    <property type="match status" value="1"/>
</dbReference>
<feature type="signal peptide" evidence="1">
    <location>
        <begin position="1"/>
        <end position="19"/>
    </location>
</feature>
<feature type="domain" description="DUF7843" evidence="5">
    <location>
        <begin position="32"/>
        <end position="109"/>
    </location>
</feature>
<feature type="domain" description="Lnb N-terminal periplasmic" evidence="2">
    <location>
        <begin position="122"/>
        <end position="293"/>
    </location>
</feature>
<reference evidence="6 7" key="1">
    <citation type="submission" date="2022-12" db="EMBL/GenBank/DDBJ databases">
        <title>Coexistence and Characterization of a Novel Tigecycline Resistance gene tet(X) variant and blaNDM-1 in a Pseudomonas caeni Isolate of Chicken Origin.</title>
        <authorList>
            <person name="Lu X."/>
            <person name="Zhang L."/>
            <person name="Li R."/>
            <person name="Wang Z."/>
        </authorList>
    </citation>
    <scope>NUCLEOTIDE SEQUENCE [LARGE SCALE GENOMIC DNA]</scope>
    <source>
        <strain evidence="6 7">CE14</strain>
    </source>
</reference>
<dbReference type="InterPro" id="IPR025178">
    <property type="entry name" value="Lnb_N"/>
</dbReference>
<evidence type="ECO:0000259" key="4">
    <source>
        <dbReference type="Pfam" id="PF25224"/>
    </source>
</evidence>
<proteinExistence type="predicted"/>
<feature type="chain" id="PRO_5042022981" evidence="1">
    <location>
        <begin position="20"/>
        <end position="633"/>
    </location>
</feature>
<dbReference type="Pfam" id="PF25224">
    <property type="entry name" value="DUF7842"/>
    <property type="match status" value="1"/>
</dbReference>
<dbReference type="EMBL" id="CP114976">
    <property type="protein sequence ID" value="WBE24685.1"/>
    <property type="molecule type" value="Genomic_DNA"/>
</dbReference>
<accession>A0AAF0AIR7</accession>
<sequence>MIARSLIASCLFFSYAASAQNANLPAPEQLESLAKSKQWAHLLHYRQHPFSGRYISQNDSPNFFLAKNGKSSLVDELQADLQAFLSTDLADNRSAQCQFPARYHWLKQQLPDLNFIDQPCSEFAQWRQQLDAEYLTLIFPASHINSPSSMYGHTLIRLDKKDPTSNKLLAHSVNFAANADPDDNELMFSWKGLTGGYPGVVSVLPYYAKTNEYSHMEYRDIWEYKLNLNKEEAEQFVRHTWETKDTFFDYFFFDENCSYRLLALLDASSERIDVTDDFTFTAMPVDTIRALQKRGLVDDTEYRPSAASEMEYKSQQVSPAVLQAARQLVEHSTDVQVPIGELSEQEKIQALELAYAYARYLAVQKRKANPQLRRRTIEILSARAKHSKSAGFAETPRPDYRDDQGHLSQRLQVKGGTTLSDTRSHSRPDHLGFIDLSYRAAFHDVMDPPQGFVPGSQIQMGHLSLRLWDGGAVRVQQFQLVDILSLSQQTYFQQPIAWSVSGGLDRFIGADAELYGYLHTGFGKAWLTSAGRFYGLAQAQLMADNQFHKGAQLSLGPRLGWLWQGQKIQAQLEGNWQGLSWLDKTKRTEIKANLGWRLATNAQVKLEAKSQHFKRNQHTSEQHEVGLALNWYY</sequence>
<dbReference type="AlphaFoldDB" id="A0AAF0AIR7"/>
<organism evidence="6 7">
    <name type="scientific">Denitrificimonas caeni</name>
    <dbReference type="NCBI Taxonomy" id="521720"/>
    <lineage>
        <taxon>Bacteria</taxon>
        <taxon>Pseudomonadati</taxon>
        <taxon>Pseudomonadota</taxon>
        <taxon>Gammaproteobacteria</taxon>
        <taxon>Pseudomonadales</taxon>
        <taxon>Pseudomonadaceae</taxon>
        <taxon>Denitrificimonas</taxon>
    </lineage>
</organism>